<dbReference type="EMBL" id="JADGJQ010000001">
    <property type="protein sequence ID" value="KAJ3185525.1"/>
    <property type="molecule type" value="Genomic_DNA"/>
</dbReference>
<protein>
    <submittedName>
        <fullName evidence="1">Uncharacterized protein</fullName>
    </submittedName>
</protein>
<proteinExistence type="predicted"/>
<sequence>MTDFGTADDFIEERKTFNYASIIGERHDSAILLHSLAVTAEQDLITPEIVQSFSSRSSESPQSTTVYSSLVSLPQQEERDVVLDARQRLDAALREDAPPPVELGGVHCGRLLHKIQQVLHKSHANLEESDYVAVAATYSTLIIPATAPSLYRSYLPDNNAWRSIRNCLSIRELPQLHEDESSLAVDLVELVSEMVELKRAEKFWYPVAPTPPVNDMYLCMLRHIFDALNEECPEDKHETTWVARIVAPFFRMTFDPEIAVQWDFPSSGKARPGITITCEDHVLLIGEIITPNATRAALGEEMTRLIQRGTEALKMTTKARDFNGKNPSMFLLRIDGVQVAVYELNLAKRMHYLHNVGNIMLPATLSSDSIDCVAVAVFRIAALLRRLHRLKEAAAYSVGDLRISSPSAGS</sequence>
<dbReference type="AlphaFoldDB" id="A0AAD5TWP8"/>
<evidence type="ECO:0000313" key="2">
    <source>
        <dbReference type="Proteomes" id="UP001212152"/>
    </source>
</evidence>
<comment type="caution">
    <text evidence="1">The sequence shown here is derived from an EMBL/GenBank/DDBJ whole genome shotgun (WGS) entry which is preliminary data.</text>
</comment>
<organism evidence="1 2">
    <name type="scientific">Geranomyces variabilis</name>
    <dbReference type="NCBI Taxonomy" id="109894"/>
    <lineage>
        <taxon>Eukaryota</taxon>
        <taxon>Fungi</taxon>
        <taxon>Fungi incertae sedis</taxon>
        <taxon>Chytridiomycota</taxon>
        <taxon>Chytridiomycota incertae sedis</taxon>
        <taxon>Chytridiomycetes</taxon>
        <taxon>Spizellomycetales</taxon>
        <taxon>Powellomycetaceae</taxon>
        <taxon>Geranomyces</taxon>
    </lineage>
</organism>
<reference evidence="1" key="1">
    <citation type="submission" date="2020-05" db="EMBL/GenBank/DDBJ databases">
        <title>Phylogenomic resolution of chytrid fungi.</title>
        <authorList>
            <person name="Stajich J.E."/>
            <person name="Amses K."/>
            <person name="Simmons R."/>
            <person name="Seto K."/>
            <person name="Myers J."/>
            <person name="Bonds A."/>
            <person name="Quandt C.A."/>
            <person name="Barry K."/>
            <person name="Liu P."/>
            <person name="Grigoriev I."/>
            <person name="Longcore J.E."/>
            <person name="James T.Y."/>
        </authorList>
    </citation>
    <scope>NUCLEOTIDE SEQUENCE</scope>
    <source>
        <strain evidence="1">JEL0379</strain>
    </source>
</reference>
<evidence type="ECO:0000313" key="1">
    <source>
        <dbReference type="EMBL" id="KAJ3185525.1"/>
    </source>
</evidence>
<accession>A0AAD5TWP8</accession>
<gene>
    <name evidence="1" type="ORF">HDU87_000148</name>
</gene>
<dbReference type="Proteomes" id="UP001212152">
    <property type="component" value="Unassembled WGS sequence"/>
</dbReference>
<keyword evidence="2" id="KW-1185">Reference proteome</keyword>
<name>A0AAD5TWP8_9FUNG</name>